<evidence type="ECO:0000256" key="2">
    <source>
        <dbReference type="ARBA" id="ARBA00011900"/>
    </source>
</evidence>
<keyword evidence="4 8" id="KW-0808">Transferase</keyword>
<gene>
    <name evidence="9" type="ORF">C4B25_00335</name>
</gene>
<dbReference type="Gene3D" id="3.40.50.150">
    <property type="entry name" value="Vaccinia Virus protein VP39"/>
    <property type="match status" value="1"/>
</dbReference>
<dbReference type="Gene3D" id="1.10.1020.10">
    <property type="entry name" value="Adenine-specific Methyltransferase, Domain 2"/>
    <property type="match status" value="1"/>
</dbReference>
<comment type="similarity">
    <text evidence="1 8">Belongs to the N(4)/N(6)-methyltransferase family.</text>
</comment>
<comment type="catalytic activity">
    <reaction evidence="6 8">
        <text>a 2'-deoxyadenosine in DNA + S-adenosyl-L-methionine = an N(6)-methyl-2'-deoxyadenosine in DNA + S-adenosyl-L-homocysteine + H(+)</text>
        <dbReference type="Rhea" id="RHEA:15197"/>
        <dbReference type="Rhea" id="RHEA-COMP:12418"/>
        <dbReference type="Rhea" id="RHEA-COMP:12419"/>
        <dbReference type="ChEBI" id="CHEBI:15378"/>
        <dbReference type="ChEBI" id="CHEBI:57856"/>
        <dbReference type="ChEBI" id="CHEBI:59789"/>
        <dbReference type="ChEBI" id="CHEBI:90615"/>
        <dbReference type="ChEBI" id="CHEBI:90616"/>
        <dbReference type="EC" id="2.1.1.72"/>
    </reaction>
</comment>
<dbReference type="PANTHER" id="PTHR30481:SF3">
    <property type="entry name" value="DNA ADENINE METHYLASE"/>
    <property type="match status" value="1"/>
</dbReference>
<feature type="binding site" evidence="7">
    <location>
        <position position="7"/>
    </location>
    <ligand>
        <name>S-adenosyl-L-methionine</name>
        <dbReference type="ChEBI" id="CHEBI:59789"/>
    </ligand>
</feature>
<dbReference type="InterPro" id="IPR012327">
    <property type="entry name" value="MeTrfase_D12"/>
</dbReference>
<dbReference type="NCBIfam" id="TIGR00571">
    <property type="entry name" value="dam"/>
    <property type="match status" value="1"/>
</dbReference>
<dbReference type="InterPro" id="IPR023095">
    <property type="entry name" value="Ade_MeTrfase_dom_2"/>
</dbReference>
<feature type="binding site" evidence="7">
    <location>
        <position position="11"/>
    </location>
    <ligand>
        <name>S-adenosyl-L-methionine</name>
        <dbReference type="ChEBI" id="CHEBI:59789"/>
    </ligand>
</feature>
<keyword evidence="3 8" id="KW-0489">Methyltransferase</keyword>
<dbReference type="EC" id="2.1.1.72" evidence="2 8"/>
<organism evidence="9 10">
    <name type="scientific">Mycoplasma todarodis</name>
    <dbReference type="NCBI Taxonomy" id="1937191"/>
    <lineage>
        <taxon>Bacteria</taxon>
        <taxon>Bacillati</taxon>
        <taxon>Mycoplasmatota</taxon>
        <taxon>Mollicutes</taxon>
        <taxon>Mycoplasmataceae</taxon>
        <taxon>Mycoplasma</taxon>
    </lineage>
</organism>
<dbReference type="AlphaFoldDB" id="A0A4R0XTT9"/>
<evidence type="ECO:0000313" key="10">
    <source>
        <dbReference type="Proteomes" id="UP000291072"/>
    </source>
</evidence>
<sequence>MVPFIKWAGGKRQLLPELRKLMPKREEIGTYYEPFIGGGALLFDFQPRKAVINDMNKELIHAYKMLNSHKKYFRLLELLILMETAHNEEFFKDIRSLDRLSEETGRGMIFNNFSEQLRAARFIYLNKAGFNGMYRVNSSGYYNVPSGKKDKVKTYEYPNIEKVSNYLSRKEGNKKLVKIRNTDFAKALHDIQPGDFVYFDPPYDYEEGVNGFDAYQKGGFGRKGQIKLAKLCKKLDDMGVKFMLSNNNTRFIRNLYEEFEVNIVKARRSINSNGGGRGKVEEVIVRNYE</sequence>
<dbReference type="RefSeq" id="WP_131613080.1">
    <property type="nucleotide sequence ID" value="NZ_CBDBYJ010000001.1"/>
</dbReference>
<dbReference type="GO" id="GO:0009307">
    <property type="term" value="P:DNA restriction-modification system"/>
    <property type="evidence" value="ECO:0007669"/>
    <property type="project" value="InterPro"/>
</dbReference>
<evidence type="ECO:0000256" key="5">
    <source>
        <dbReference type="ARBA" id="ARBA00022691"/>
    </source>
</evidence>
<comment type="caution">
    <text evidence="9">The sequence shown here is derived from an EMBL/GenBank/DDBJ whole genome shotgun (WGS) entry which is preliminary data.</text>
</comment>
<evidence type="ECO:0000313" key="9">
    <source>
        <dbReference type="EMBL" id="TCG11937.1"/>
    </source>
</evidence>
<dbReference type="GO" id="GO:1904047">
    <property type="term" value="F:S-adenosyl-L-methionine binding"/>
    <property type="evidence" value="ECO:0007669"/>
    <property type="project" value="TreeGrafter"/>
</dbReference>
<dbReference type="SUPFAM" id="SSF53335">
    <property type="entry name" value="S-adenosyl-L-methionine-dependent methyltransferases"/>
    <property type="match status" value="1"/>
</dbReference>
<dbReference type="PROSITE" id="PS00092">
    <property type="entry name" value="N6_MTASE"/>
    <property type="match status" value="1"/>
</dbReference>
<reference evidence="9 10" key="1">
    <citation type="submission" date="2018-02" db="EMBL/GenBank/DDBJ databases">
        <title>Mycoplasma marinum and Mycoplasma todarodis sp. nov., moderately halophilic and psychrotolerant mycoplasmas isolated from cephalopods.</title>
        <authorList>
            <person name="Viver T."/>
        </authorList>
    </citation>
    <scope>NUCLEOTIDE SEQUENCE [LARGE SCALE GENOMIC DNA]</scope>
    <source>
        <strain evidence="9 10">5H</strain>
    </source>
</reference>
<evidence type="ECO:0000256" key="4">
    <source>
        <dbReference type="ARBA" id="ARBA00022679"/>
    </source>
</evidence>
<feature type="binding site" evidence="7">
    <location>
        <position position="54"/>
    </location>
    <ligand>
        <name>S-adenosyl-L-methionine</name>
        <dbReference type="ChEBI" id="CHEBI:59789"/>
    </ligand>
</feature>
<evidence type="ECO:0000256" key="6">
    <source>
        <dbReference type="ARBA" id="ARBA00047942"/>
    </source>
</evidence>
<accession>A0A4R0XTT9</accession>
<evidence type="ECO:0000256" key="8">
    <source>
        <dbReference type="RuleBase" id="RU361257"/>
    </source>
</evidence>
<name>A0A4R0XTT9_9MOLU</name>
<dbReference type="InterPro" id="IPR012263">
    <property type="entry name" value="M_m6A_EcoRV"/>
</dbReference>
<feature type="binding site" evidence="7">
    <location>
        <position position="200"/>
    </location>
    <ligand>
        <name>S-adenosyl-L-methionine</name>
        <dbReference type="ChEBI" id="CHEBI:59789"/>
    </ligand>
</feature>
<protein>
    <recommendedName>
        <fullName evidence="2 8">Site-specific DNA-methyltransferase (adenine-specific)</fullName>
        <ecNumber evidence="2 8">2.1.1.72</ecNumber>
    </recommendedName>
</protein>
<dbReference type="GO" id="GO:0032259">
    <property type="term" value="P:methylation"/>
    <property type="evidence" value="ECO:0007669"/>
    <property type="project" value="UniProtKB-KW"/>
</dbReference>
<dbReference type="Proteomes" id="UP000291072">
    <property type="component" value="Unassembled WGS sequence"/>
</dbReference>
<dbReference type="EMBL" id="PSZP01000002">
    <property type="protein sequence ID" value="TCG11937.1"/>
    <property type="molecule type" value="Genomic_DNA"/>
</dbReference>
<evidence type="ECO:0000256" key="3">
    <source>
        <dbReference type="ARBA" id="ARBA00022603"/>
    </source>
</evidence>
<dbReference type="InterPro" id="IPR002052">
    <property type="entry name" value="DNA_methylase_N6_adenine_CS"/>
</dbReference>
<dbReference type="PRINTS" id="PR00505">
    <property type="entry name" value="D12N6MTFRASE"/>
</dbReference>
<proteinExistence type="inferred from homology"/>
<dbReference type="Pfam" id="PF02086">
    <property type="entry name" value="MethyltransfD12"/>
    <property type="match status" value="1"/>
</dbReference>
<keyword evidence="5 8" id="KW-0949">S-adenosyl-L-methionine</keyword>
<evidence type="ECO:0000256" key="7">
    <source>
        <dbReference type="PIRSR" id="PIRSR000398-1"/>
    </source>
</evidence>
<evidence type="ECO:0000256" key="1">
    <source>
        <dbReference type="ARBA" id="ARBA00006594"/>
    </source>
</evidence>
<dbReference type="GO" id="GO:0009007">
    <property type="term" value="F:site-specific DNA-methyltransferase (adenine-specific) activity"/>
    <property type="evidence" value="ECO:0007669"/>
    <property type="project" value="UniProtKB-UniRule"/>
</dbReference>
<dbReference type="GO" id="GO:0006298">
    <property type="term" value="P:mismatch repair"/>
    <property type="evidence" value="ECO:0007669"/>
    <property type="project" value="TreeGrafter"/>
</dbReference>
<dbReference type="GO" id="GO:0043565">
    <property type="term" value="F:sequence-specific DNA binding"/>
    <property type="evidence" value="ECO:0007669"/>
    <property type="project" value="TreeGrafter"/>
</dbReference>
<dbReference type="InterPro" id="IPR029063">
    <property type="entry name" value="SAM-dependent_MTases_sf"/>
</dbReference>
<keyword evidence="10" id="KW-1185">Reference proteome</keyword>
<dbReference type="PIRSF" id="PIRSF000398">
    <property type="entry name" value="M_m6A_EcoRV"/>
    <property type="match status" value="1"/>
</dbReference>
<dbReference type="OrthoDB" id="9805629at2"/>
<dbReference type="PANTHER" id="PTHR30481">
    <property type="entry name" value="DNA ADENINE METHYLASE"/>
    <property type="match status" value="1"/>
</dbReference>